<dbReference type="InterPro" id="IPR000277">
    <property type="entry name" value="Cys/Met-Metab_PyrdxlP-dep_enz"/>
</dbReference>
<reference evidence="6 7" key="1">
    <citation type="journal article" date="2018" name="Nat. Biotechnol.">
        <title>A standardized bacterial taxonomy based on genome phylogeny substantially revises the tree of life.</title>
        <authorList>
            <person name="Parks D.H."/>
            <person name="Chuvochina M."/>
            <person name="Waite D.W."/>
            <person name="Rinke C."/>
            <person name="Skarshewski A."/>
            <person name="Chaumeil P.A."/>
            <person name="Hugenholtz P."/>
        </authorList>
    </citation>
    <scope>NUCLEOTIDE SEQUENCE [LARGE SCALE GENOMIC DNA]</scope>
    <source>
        <strain evidence="6">UBA11306</strain>
    </source>
</reference>
<evidence type="ECO:0000256" key="3">
    <source>
        <dbReference type="ARBA" id="ARBA00022898"/>
    </source>
</evidence>
<accession>A0A3D4S2X7</accession>
<dbReference type="FunFam" id="3.40.640.10:FF:000009">
    <property type="entry name" value="Cystathionine gamma-synthase homolog"/>
    <property type="match status" value="1"/>
</dbReference>
<evidence type="ECO:0000256" key="4">
    <source>
        <dbReference type="PIRSR" id="PIRSR001434-2"/>
    </source>
</evidence>
<evidence type="ECO:0000256" key="2">
    <source>
        <dbReference type="ARBA" id="ARBA00009077"/>
    </source>
</evidence>
<comment type="cofactor">
    <cofactor evidence="1 5">
        <name>pyridoxal 5'-phosphate</name>
        <dbReference type="ChEBI" id="CHEBI:597326"/>
    </cofactor>
</comment>
<keyword evidence="3 4" id="KW-0663">Pyridoxal phosphate</keyword>
<sequence length="381" mass="41654">MKKDASDCLSGCSVDTLLAQAGNRSDDNKSGSISTPLYFSTAFRHPGLGDSTGFDYARVTTPTRQILETELAKLENGSRAFATSSGMSAIDLVFSSLLNYGDHFITSDDLYGGTFRYFDAIKKQSNVSFDIWDGKSLETLRALITDRTKLIWIETPSNPMMKVIDIKSLVQAIKKDFPEVLVAVDNTFLTPIFQKPLLLGADIVVHSATKYLAGHNDLLAGVVITNSTDIAGIIETQLITRGQVLDSFSSWLLIRSLKTLHLRMARHNESGQYLASKLKEIAGINQVLYSGLGGMVSFYVAEDVDVNLFLRGLKIVSFAESLGGPETLVTIPTVQTHCDMPEEQRLALGITDRLIRLSVGLEDPNDLLKDLTEAIEGAKHG</sequence>
<name>A0A3D4S2X7_9ENTE</name>
<dbReference type="Proteomes" id="UP000262195">
    <property type="component" value="Unassembled WGS sequence"/>
</dbReference>
<gene>
    <name evidence="6" type="ORF">DIW15_00370</name>
</gene>
<dbReference type="Gene3D" id="3.90.1150.10">
    <property type="entry name" value="Aspartate Aminotransferase, domain 1"/>
    <property type="match status" value="1"/>
</dbReference>
<dbReference type="Pfam" id="PF01053">
    <property type="entry name" value="Cys_Met_Meta_PP"/>
    <property type="match status" value="1"/>
</dbReference>
<dbReference type="PIRSF" id="PIRSF001434">
    <property type="entry name" value="CGS"/>
    <property type="match status" value="1"/>
</dbReference>
<organism evidence="6 7">
    <name type="scientific">Bavariicoccus seileri</name>
    <dbReference type="NCBI Taxonomy" id="549685"/>
    <lineage>
        <taxon>Bacteria</taxon>
        <taxon>Bacillati</taxon>
        <taxon>Bacillota</taxon>
        <taxon>Bacilli</taxon>
        <taxon>Lactobacillales</taxon>
        <taxon>Enterococcaceae</taxon>
        <taxon>Bavariicoccus</taxon>
    </lineage>
</organism>
<dbReference type="GO" id="GO:0016846">
    <property type="term" value="F:carbon-sulfur lyase activity"/>
    <property type="evidence" value="ECO:0007669"/>
    <property type="project" value="TreeGrafter"/>
</dbReference>
<dbReference type="GO" id="GO:0003962">
    <property type="term" value="F:cystathionine gamma-synthase activity"/>
    <property type="evidence" value="ECO:0007669"/>
    <property type="project" value="UniProtKB-EC"/>
</dbReference>
<dbReference type="PANTHER" id="PTHR11808">
    <property type="entry name" value="TRANS-SULFURATION ENZYME FAMILY MEMBER"/>
    <property type="match status" value="1"/>
</dbReference>
<dbReference type="InterPro" id="IPR015421">
    <property type="entry name" value="PyrdxlP-dep_Trfase_major"/>
</dbReference>
<evidence type="ECO:0000313" key="6">
    <source>
        <dbReference type="EMBL" id="HCS93147.1"/>
    </source>
</evidence>
<evidence type="ECO:0000313" key="7">
    <source>
        <dbReference type="Proteomes" id="UP000262195"/>
    </source>
</evidence>
<dbReference type="InterPro" id="IPR015422">
    <property type="entry name" value="PyrdxlP-dep_Trfase_small"/>
</dbReference>
<feature type="modified residue" description="N6-(pyridoxal phosphate)lysine" evidence="4">
    <location>
        <position position="210"/>
    </location>
</feature>
<dbReference type="EMBL" id="DQHO01000003">
    <property type="protein sequence ID" value="HCS93147.1"/>
    <property type="molecule type" value="Genomic_DNA"/>
</dbReference>
<comment type="similarity">
    <text evidence="2 5">Belongs to the trans-sulfuration enzymes family.</text>
</comment>
<dbReference type="Gene3D" id="3.40.640.10">
    <property type="entry name" value="Type I PLP-dependent aspartate aminotransferase-like (Major domain)"/>
    <property type="match status" value="1"/>
</dbReference>
<dbReference type="InterPro" id="IPR015424">
    <property type="entry name" value="PyrdxlP-dep_Trfase"/>
</dbReference>
<dbReference type="PANTHER" id="PTHR11808:SF90">
    <property type="entry name" value="CYSTATHIONINE GAMMA-SYNTHASE"/>
    <property type="match status" value="1"/>
</dbReference>
<evidence type="ECO:0000256" key="1">
    <source>
        <dbReference type="ARBA" id="ARBA00001933"/>
    </source>
</evidence>
<dbReference type="EC" id="2.5.1.48" evidence="6"/>
<dbReference type="PROSITE" id="PS00868">
    <property type="entry name" value="CYS_MET_METAB_PP"/>
    <property type="match status" value="1"/>
</dbReference>
<dbReference type="AlphaFoldDB" id="A0A3D4S2X7"/>
<dbReference type="InterPro" id="IPR054542">
    <property type="entry name" value="Cys_met_metab_PP"/>
</dbReference>
<dbReference type="GO" id="GO:0019346">
    <property type="term" value="P:transsulfuration"/>
    <property type="evidence" value="ECO:0007669"/>
    <property type="project" value="InterPro"/>
</dbReference>
<dbReference type="CDD" id="cd00614">
    <property type="entry name" value="CGS_like"/>
    <property type="match status" value="1"/>
</dbReference>
<comment type="caution">
    <text evidence="6">The sequence shown here is derived from an EMBL/GenBank/DDBJ whole genome shotgun (WGS) entry which is preliminary data.</text>
</comment>
<proteinExistence type="inferred from homology"/>
<keyword evidence="6" id="KW-0808">Transferase</keyword>
<dbReference type="STRING" id="1121105.GCA_000421665_01942"/>
<dbReference type="GO" id="GO:0030170">
    <property type="term" value="F:pyridoxal phosphate binding"/>
    <property type="evidence" value="ECO:0007669"/>
    <property type="project" value="InterPro"/>
</dbReference>
<evidence type="ECO:0000256" key="5">
    <source>
        <dbReference type="RuleBase" id="RU362118"/>
    </source>
</evidence>
<dbReference type="SUPFAM" id="SSF53383">
    <property type="entry name" value="PLP-dependent transferases"/>
    <property type="match status" value="1"/>
</dbReference>
<dbReference type="GO" id="GO:0005737">
    <property type="term" value="C:cytoplasm"/>
    <property type="evidence" value="ECO:0007669"/>
    <property type="project" value="TreeGrafter"/>
</dbReference>
<protein>
    <submittedName>
        <fullName evidence="6">Methionine biosynthesis PLP-dependent protein</fullName>
        <ecNumber evidence="6">2.5.1.48</ecNumber>
    </submittedName>
</protein>